<keyword evidence="2" id="KW-1185">Reference proteome</keyword>
<protein>
    <submittedName>
        <fullName evidence="1">Uncharacterized protein</fullName>
    </submittedName>
</protein>
<organism evidence="1 2">
    <name type="scientific">Rosistilla carotiformis</name>
    <dbReference type="NCBI Taxonomy" id="2528017"/>
    <lineage>
        <taxon>Bacteria</taxon>
        <taxon>Pseudomonadati</taxon>
        <taxon>Planctomycetota</taxon>
        <taxon>Planctomycetia</taxon>
        <taxon>Pirellulales</taxon>
        <taxon>Pirellulaceae</taxon>
        <taxon>Rosistilla</taxon>
    </lineage>
</organism>
<evidence type="ECO:0000313" key="2">
    <source>
        <dbReference type="Proteomes" id="UP000315082"/>
    </source>
</evidence>
<reference evidence="1 2" key="1">
    <citation type="submission" date="2019-02" db="EMBL/GenBank/DDBJ databases">
        <title>Deep-cultivation of Planctomycetes and their phenomic and genomic characterization uncovers novel biology.</title>
        <authorList>
            <person name="Wiegand S."/>
            <person name="Jogler M."/>
            <person name="Boedeker C."/>
            <person name="Pinto D."/>
            <person name="Vollmers J."/>
            <person name="Rivas-Marin E."/>
            <person name="Kohn T."/>
            <person name="Peeters S.H."/>
            <person name="Heuer A."/>
            <person name="Rast P."/>
            <person name="Oberbeckmann S."/>
            <person name="Bunk B."/>
            <person name="Jeske O."/>
            <person name="Meyerdierks A."/>
            <person name="Storesund J.E."/>
            <person name="Kallscheuer N."/>
            <person name="Luecker S."/>
            <person name="Lage O.M."/>
            <person name="Pohl T."/>
            <person name="Merkel B.J."/>
            <person name="Hornburger P."/>
            <person name="Mueller R.-W."/>
            <person name="Bruemmer F."/>
            <person name="Labrenz M."/>
            <person name="Spormann A.M."/>
            <person name="Op den Camp H."/>
            <person name="Overmann J."/>
            <person name="Amann R."/>
            <person name="Jetten M.S.M."/>
            <person name="Mascher T."/>
            <person name="Medema M.H."/>
            <person name="Devos D.P."/>
            <person name="Kaster A.-K."/>
            <person name="Ovreas L."/>
            <person name="Rohde M."/>
            <person name="Galperin M.Y."/>
            <person name="Jogler C."/>
        </authorList>
    </citation>
    <scope>NUCLEOTIDE SEQUENCE [LARGE SCALE GENOMIC DNA]</scope>
    <source>
        <strain evidence="1 2">Poly24</strain>
    </source>
</reference>
<gene>
    <name evidence="1" type="ORF">Poly24_14980</name>
</gene>
<name>A0A518JQH9_9BACT</name>
<proteinExistence type="predicted"/>
<dbReference type="Proteomes" id="UP000315082">
    <property type="component" value="Chromosome"/>
</dbReference>
<evidence type="ECO:0000313" key="1">
    <source>
        <dbReference type="EMBL" id="QDV67794.1"/>
    </source>
</evidence>
<dbReference type="EMBL" id="CP036348">
    <property type="protein sequence ID" value="QDV67794.1"/>
    <property type="molecule type" value="Genomic_DNA"/>
</dbReference>
<sequence length="100" mass="11262">MFLKKARVVVQMLPLSSRHVKLAACIPQSIYLPKIVRCLSSKNNSLCASAFEACYYAYSNAFANEFPLSVAEVGRFPPAPRSGENPCRKFRFRSFVSAFY</sequence>
<dbReference type="AlphaFoldDB" id="A0A518JQH9"/>
<accession>A0A518JQH9</accession>
<dbReference type="KEGG" id="rcf:Poly24_14980"/>